<keyword evidence="4" id="KW-0694">RNA-binding</keyword>
<keyword evidence="2 4" id="KW-0689">Ribosomal protein</keyword>
<evidence type="ECO:0000313" key="5">
    <source>
        <dbReference type="EMBL" id="PPE03657.1"/>
    </source>
</evidence>
<evidence type="ECO:0000256" key="2">
    <source>
        <dbReference type="ARBA" id="ARBA00022980"/>
    </source>
</evidence>
<dbReference type="InterPro" id="IPR012677">
    <property type="entry name" value="Nucleotide-bd_a/b_plait_sf"/>
</dbReference>
<organism evidence="5 6">
    <name type="scientific">Holospora curviuscula</name>
    <dbReference type="NCBI Taxonomy" id="1082868"/>
    <lineage>
        <taxon>Bacteria</taxon>
        <taxon>Pseudomonadati</taxon>
        <taxon>Pseudomonadota</taxon>
        <taxon>Alphaproteobacteria</taxon>
        <taxon>Holosporales</taxon>
        <taxon>Holosporaceae</taxon>
        <taxon>Holospora</taxon>
    </lineage>
</organism>
<dbReference type="OrthoDB" id="9793353at2"/>
<reference evidence="5 6" key="1">
    <citation type="submission" date="2017-11" db="EMBL/GenBank/DDBJ databases">
        <title>Comparative genomic analysis of Holospora spp., intranuclear symbionts of paramecia.</title>
        <authorList>
            <person name="Garushyants S.K."/>
            <person name="Beliavskaya A."/>
            <person name="Malko D.B."/>
            <person name="Logacheva M.D."/>
            <person name="Rautian M.S."/>
            <person name="Gelfand M.S."/>
        </authorList>
    </citation>
    <scope>NUCLEOTIDE SEQUENCE [LARGE SCALE GENOMIC DNA]</scope>
    <source>
        <strain evidence="6">02AZ16</strain>
    </source>
</reference>
<comment type="subunit">
    <text evidence="4">Part of the 50S ribosomal subunit. Contacts protein L29, and trigger factor when it is bound to the ribosome.</text>
</comment>
<name>A0A2S5R8N8_9PROT</name>
<evidence type="ECO:0000256" key="3">
    <source>
        <dbReference type="ARBA" id="ARBA00023274"/>
    </source>
</evidence>
<dbReference type="EMBL" id="PHHC01000084">
    <property type="protein sequence ID" value="PPE03657.1"/>
    <property type="molecule type" value="Genomic_DNA"/>
</dbReference>
<dbReference type="RefSeq" id="WP_104206898.1">
    <property type="nucleotide sequence ID" value="NZ_PHHC01000084.1"/>
</dbReference>
<keyword evidence="3 4" id="KW-0687">Ribonucleoprotein</keyword>
<comment type="function">
    <text evidence="4">One of the early assembly proteins it binds 23S rRNA. One of the proteins that surrounds the polypeptide exit tunnel on the outside of the ribosome. Forms the main docking site for trigger factor binding to the ribosome.</text>
</comment>
<dbReference type="GO" id="GO:0006412">
    <property type="term" value="P:translation"/>
    <property type="evidence" value="ECO:0007669"/>
    <property type="project" value="UniProtKB-UniRule"/>
</dbReference>
<dbReference type="GO" id="GO:1990904">
    <property type="term" value="C:ribonucleoprotein complex"/>
    <property type="evidence" value="ECO:0007669"/>
    <property type="project" value="UniProtKB-KW"/>
</dbReference>
<protein>
    <recommendedName>
        <fullName evidence="4">Large ribosomal subunit protein uL23</fullName>
    </recommendedName>
</protein>
<dbReference type="AlphaFoldDB" id="A0A2S5R8N8"/>
<dbReference type="PANTHER" id="PTHR11620">
    <property type="entry name" value="60S RIBOSOMAL PROTEIN L23A"/>
    <property type="match status" value="1"/>
</dbReference>
<keyword evidence="6" id="KW-1185">Reference proteome</keyword>
<comment type="similarity">
    <text evidence="1 4">Belongs to the universal ribosomal protein uL23 family.</text>
</comment>
<sequence length="115" mass="13311">MIHRFWNKDHKKKLSEPQVLSTIFFGVVTEKSFLLSQHKNQYVFRVAFWANKMQIKEALKRLFDVDALSVNTLIVKGKNRKFKGRQGVTTTYKKAIIRLSEGQALDKNLNLGGTQ</sequence>
<dbReference type="GO" id="GO:0003735">
    <property type="term" value="F:structural constituent of ribosome"/>
    <property type="evidence" value="ECO:0007669"/>
    <property type="project" value="InterPro"/>
</dbReference>
<evidence type="ECO:0000256" key="1">
    <source>
        <dbReference type="ARBA" id="ARBA00006700"/>
    </source>
</evidence>
<dbReference type="HAMAP" id="MF_01369_B">
    <property type="entry name" value="Ribosomal_uL23_B"/>
    <property type="match status" value="1"/>
</dbReference>
<dbReference type="InterPro" id="IPR013025">
    <property type="entry name" value="Ribosomal_uL23-like"/>
</dbReference>
<dbReference type="GO" id="GO:0019843">
    <property type="term" value="F:rRNA binding"/>
    <property type="evidence" value="ECO:0007669"/>
    <property type="project" value="UniProtKB-UniRule"/>
</dbReference>
<keyword evidence="4" id="KW-0699">rRNA-binding</keyword>
<accession>A0A2S5R8N8</accession>
<dbReference type="SUPFAM" id="SSF54189">
    <property type="entry name" value="Ribosomal proteins S24e, L23 and L15e"/>
    <property type="match status" value="1"/>
</dbReference>
<evidence type="ECO:0000256" key="4">
    <source>
        <dbReference type="HAMAP-Rule" id="MF_01369"/>
    </source>
</evidence>
<comment type="caution">
    <text evidence="5">The sequence shown here is derived from an EMBL/GenBank/DDBJ whole genome shotgun (WGS) entry which is preliminary data.</text>
</comment>
<dbReference type="NCBIfam" id="NF004363">
    <property type="entry name" value="PRK05738.2-4"/>
    <property type="match status" value="1"/>
</dbReference>
<dbReference type="GO" id="GO:0005840">
    <property type="term" value="C:ribosome"/>
    <property type="evidence" value="ECO:0007669"/>
    <property type="project" value="UniProtKB-KW"/>
</dbReference>
<evidence type="ECO:0000313" key="6">
    <source>
        <dbReference type="Proteomes" id="UP000239425"/>
    </source>
</evidence>
<gene>
    <name evidence="4" type="primary">rplW</name>
    <name evidence="5" type="ORF">HCUR_00885</name>
</gene>
<dbReference type="Pfam" id="PF00276">
    <property type="entry name" value="Ribosomal_L23"/>
    <property type="match status" value="1"/>
</dbReference>
<dbReference type="Gene3D" id="3.30.70.330">
    <property type="match status" value="1"/>
</dbReference>
<dbReference type="InterPro" id="IPR012678">
    <property type="entry name" value="Ribosomal_uL23/eL15/eS24_sf"/>
</dbReference>
<proteinExistence type="inferred from homology"/>
<dbReference type="Proteomes" id="UP000239425">
    <property type="component" value="Unassembled WGS sequence"/>
</dbReference>